<keyword evidence="3" id="KW-1185">Reference proteome</keyword>
<proteinExistence type="predicted"/>
<evidence type="ECO:0000313" key="3">
    <source>
        <dbReference type="Proteomes" id="UP000823749"/>
    </source>
</evidence>
<evidence type="ECO:0000256" key="1">
    <source>
        <dbReference type="SAM" id="Phobius"/>
    </source>
</evidence>
<organism evidence="2 3">
    <name type="scientific">Rhododendron griersonianum</name>
    <dbReference type="NCBI Taxonomy" id="479676"/>
    <lineage>
        <taxon>Eukaryota</taxon>
        <taxon>Viridiplantae</taxon>
        <taxon>Streptophyta</taxon>
        <taxon>Embryophyta</taxon>
        <taxon>Tracheophyta</taxon>
        <taxon>Spermatophyta</taxon>
        <taxon>Magnoliopsida</taxon>
        <taxon>eudicotyledons</taxon>
        <taxon>Gunneridae</taxon>
        <taxon>Pentapetalae</taxon>
        <taxon>asterids</taxon>
        <taxon>Ericales</taxon>
        <taxon>Ericaceae</taxon>
        <taxon>Ericoideae</taxon>
        <taxon>Rhodoreae</taxon>
        <taxon>Rhododendron</taxon>
    </lineage>
</organism>
<reference evidence="2 3" key="1">
    <citation type="submission" date="2020-08" db="EMBL/GenBank/DDBJ databases">
        <title>Plant Genome Project.</title>
        <authorList>
            <person name="Zhang R.-G."/>
        </authorList>
    </citation>
    <scope>NUCLEOTIDE SEQUENCE [LARGE SCALE GENOMIC DNA]</scope>
    <source>
        <strain evidence="2">WSP0</strain>
        <tissue evidence="2">Leaf</tissue>
    </source>
</reference>
<sequence>MCCAGKVCMLCTCVILVVIAIGILFGFGVFKNGFHKVKDTLHYSDPIGINNATFSSSHGRPFLGFTAPPGPPPC</sequence>
<evidence type="ECO:0000313" key="2">
    <source>
        <dbReference type="EMBL" id="KAG5546769.1"/>
    </source>
</evidence>
<dbReference type="PANTHER" id="PTHR36753">
    <property type="entry name" value="TRANSMEMBRANE PROTEIN"/>
    <property type="match status" value="1"/>
</dbReference>
<dbReference type="AlphaFoldDB" id="A0AAV6K321"/>
<name>A0AAV6K321_9ERIC</name>
<protein>
    <submittedName>
        <fullName evidence="2">Uncharacterized protein</fullName>
    </submittedName>
</protein>
<keyword evidence="1" id="KW-1133">Transmembrane helix</keyword>
<keyword evidence="1" id="KW-0812">Transmembrane</keyword>
<accession>A0AAV6K321</accession>
<dbReference type="PANTHER" id="PTHR36753:SF2">
    <property type="entry name" value="TRANSMEMBRANE PROTEIN"/>
    <property type="match status" value="1"/>
</dbReference>
<feature type="transmembrane region" description="Helical" evidence="1">
    <location>
        <begin position="7"/>
        <end position="30"/>
    </location>
</feature>
<gene>
    <name evidence="2" type="ORF">RHGRI_018818</name>
</gene>
<dbReference type="Proteomes" id="UP000823749">
    <property type="component" value="Chromosome 6"/>
</dbReference>
<keyword evidence="1" id="KW-0472">Membrane</keyword>
<comment type="caution">
    <text evidence="2">The sequence shown here is derived from an EMBL/GenBank/DDBJ whole genome shotgun (WGS) entry which is preliminary data.</text>
</comment>
<dbReference type="EMBL" id="JACTNZ010000006">
    <property type="protein sequence ID" value="KAG5546769.1"/>
    <property type="molecule type" value="Genomic_DNA"/>
</dbReference>